<evidence type="ECO:0000256" key="2">
    <source>
        <dbReference type="ARBA" id="ARBA00022679"/>
    </source>
</evidence>
<evidence type="ECO:0000256" key="1">
    <source>
        <dbReference type="ARBA" id="ARBA00010688"/>
    </source>
</evidence>
<dbReference type="NCBIfam" id="TIGR03828">
    <property type="entry name" value="pfkB"/>
    <property type="match status" value="1"/>
</dbReference>
<keyword evidence="3 8" id="KW-0547">Nucleotide-binding</keyword>
<dbReference type="InterPro" id="IPR029056">
    <property type="entry name" value="Ribokinase-like"/>
</dbReference>
<evidence type="ECO:0000256" key="4">
    <source>
        <dbReference type="ARBA" id="ARBA00022777"/>
    </source>
</evidence>
<dbReference type="NCBIfam" id="TIGR03168">
    <property type="entry name" value="1-PFK"/>
    <property type="match status" value="1"/>
</dbReference>
<reference evidence="10 11" key="1">
    <citation type="submission" date="2018-06" db="EMBL/GenBank/DDBJ databases">
        <authorList>
            <consortium name="Pathogen Informatics"/>
            <person name="Doyle S."/>
        </authorList>
    </citation>
    <scope>NUCLEOTIDE SEQUENCE [LARGE SCALE GENOMIC DNA]</scope>
    <source>
        <strain evidence="10 11">NCTC11645</strain>
    </source>
</reference>
<dbReference type="InterPro" id="IPR022463">
    <property type="entry name" value="1-PFruKinase"/>
</dbReference>
<keyword evidence="2 7" id="KW-0808">Transferase</keyword>
<dbReference type="Pfam" id="PF00294">
    <property type="entry name" value="PfkB"/>
    <property type="match status" value="1"/>
</dbReference>
<dbReference type="PIRSF" id="PIRSF000535">
    <property type="entry name" value="1PFK/6PFK/LacC"/>
    <property type="match status" value="1"/>
</dbReference>
<dbReference type="GO" id="GO:0044281">
    <property type="term" value="P:small molecule metabolic process"/>
    <property type="evidence" value="ECO:0007669"/>
    <property type="project" value="UniProtKB-ARBA"/>
</dbReference>
<dbReference type="PROSITE" id="PS00583">
    <property type="entry name" value="PFKB_KINASES_1"/>
    <property type="match status" value="1"/>
</dbReference>
<dbReference type="GO" id="GO:0016052">
    <property type="term" value="P:carbohydrate catabolic process"/>
    <property type="evidence" value="ECO:0007669"/>
    <property type="project" value="UniProtKB-ARBA"/>
</dbReference>
<organism evidence="10 11">
    <name type="scientific">Grimontia hollisae</name>
    <name type="common">Vibrio hollisae</name>
    <dbReference type="NCBI Taxonomy" id="673"/>
    <lineage>
        <taxon>Bacteria</taxon>
        <taxon>Pseudomonadati</taxon>
        <taxon>Pseudomonadota</taxon>
        <taxon>Gammaproteobacteria</taxon>
        <taxon>Vibrionales</taxon>
        <taxon>Vibrionaceae</taxon>
        <taxon>Grimontia</taxon>
    </lineage>
</organism>
<comment type="function">
    <text evidence="8">Catalyzes the ATP-dependent phosphorylation of fructose-l-phosphate to fructose-l,6-bisphosphate.</text>
</comment>
<name>A0A377HNW2_GRIHO</name>
<proteinExistence type="inferred from homology"/>
<dbReference type="SUPFAM" id="SSF53613">
    <property type="entry name" value="Ribokinase-like"/>
    <property type="match status" value="1"/>
</dbReference>
<evidence type="ECO:0000259" key="9">
    <source>
        <dbReference type="Pfam" id="PF00294"/>
    </source>
</evidence>
<evidence type="ECO:0000256" key="3">
    <source>
        <dbReference type="ARBA" id="ARBA00022741"/>
    </source>
</evidence>
<evidence type="ECO:0000313" key="10">
    <source>
        <dbReference type="EMBL" id="STO57405.1"/>
    </source>
</evidence>
<accession>A0A377HNW2</accession>
<dbReference type="InterPro" id="IPR002173">
    <property type="entry name" value="Carboh/pur_kinase_PfkB_CS"/>
</dbReference>
<dbReference type="RefSeq" id="WP_005505484.1">
    <property type="nucleotide sequence ID" value="NZ_CABMOB010000001.1"/>
</dbReference>
<dbReference type="GO" id="GO:0008662">
    <property type="term" value="F:1-phosphofructokinase activity"/>
    <property type="evidence" value="ECO:0007669"/>
    <property type="project" value="UniProtKB-UniRule"/>
</dbReference>
<feature type="domain" description="Carbohydrate kinase PfkB" evidence="9">
    <location>
        <begin position="18"/>
        <end position="293"/>
    </location>
</feature>
<dbReference type="InterPro" id="IPR011611">
    <property type="entry name" value="PfkB_dom"/>
</dbReference>
<dbReference type="PANTHER" id="PTHR46566">
    <property type="entry name" value="1-PHOSPHOFRUCTOKINASE-RELATED"/>
    <property type="match status" value="1"/>
</dbReference>
<protein>
    <recommendedName>
        <fullName evidence="7">Phosphofructokinase</fullName>
    </recommendedName>
</protein>
<evidence type="ECO:0000256" key="5">
    <source>
        <dbReference type="ARBA" id="ARBA00022840"/>
    </source>
</evidence>
<dbReference type="InterPro" id="IPR017583">
    <property type="entry name" value="Tagatose/fructose_Pkinase"/>
</dbReference>
<sequence>MTNKGVVTVTLNPALDMTGTMDELQAGSVNLIQSSNLNPGGKGINVAKVLAELGAKVTVTGFLGEENQELFEHLFESKGIMDRFIRVSGASRINVKLVEGSGRVTDLNFPGVTVSAENIAAMEDTLMALAESNDVFVIAGSLPKGISPQTLASWIQRLKEKGKKVAFDSSNAALAEGLKASPWLVKPNDEELSLWAGEPLNTEQALRKAGEKLAATGIENVVISRGADGVLWLREGKWYASQPPQMQVVSTVGAGDTLVAGMCWSELNNWDRERALTFSTALSALAVTQVNVGVENIAHVESLQAEINVTQLNEK</sequence>
<dbReference type="CDD" id="cd01164">
    <property type="entry name" value="FruK_PfkB_like"/>
    <property type="match status" value="1"/>
</dbReference>
<keyword evidence="5 8" id="KW-0067">ATP-binding</keyword>
<dbReference type="STRING" id="673.AL542_17135"/>
<dbReference type="PANTHER" id="PTHR46566:SF5">
    <property type="entry name" value="1-PHOSPHOFRUCTOKINASE"/>
    <property type="match status" value="1"/>
</dbReference>
<gene>
    <name evidence="10" type="primary">lacC</name>
    <name evidence="10" type="ORF">NCTC11645_01795</name>
</gene>
<dbReference type="Proteomes" id="UP000254512">
    <property type="component" value="Unassembled WGS sequence"/>
</dbReference>
<dbReference type="FunFam" id="3.40.1190.20:FF:000001">
    <property type="entry name" value="Phosphofructokinase"/>
    <property type="match status" value="1"/>
</dbReference>
<keyword evidence="4 8" id="KW-0418">Kinase</keyword>
<comment type="catalytic activity">
    <reaction evidence="6 8">
        <text>beta-D-fructose 1-phosphate + ATP = beta-D-fructose 1,6-bisphosphate + ADP + H(+)</text>
        <dbReference type="Rhea" id="RHEA:14213"/>
        <dbReference type="ChEBI" id="CHEBI:15378"/>
        <dbReference type="ChEBI" id="CHEBI:30616"/>
        <dbReference type="ChEBI" id="CHEBI:32966"/>
        <dbReference type="ChEBI" id="CHEBI:138881"/>
        <dbReference type="ChEBI" id="CHEBI:456216"/>
        <dbReference type="EC" id="2.7.1.56"/>
    </reaction>
</comment>
<dbReference type="AlphaFoldDB" id="A0A377HNW2"/>
<dbReference type="EMBL" id="UGHD01000002">
    <property type="protein sequence ID" value="STO57405.1"/>
    <property type="molecule type" value="Genomic_DNA"/>
</dbReference>
<dbReference type="GeneID" id="58897682"/>
<dbReference type="Gene3D" id="3.40.1190.20">
    <property type="match status" value="1"/>
</dbReference>
<evidence type="ECO:0000256" key="6">
    <source>
        <dbReference type="ARBA" id="ARBA00047745"/>
    </source>
</evidence>
<dbReference type="KEGG" id="gho:AL542_17135"/>
<dbReference type="GO" id="GO:0005829">
    <property type="term" value="C:cytosol"/>
    <property type="evidence" value="ECO:0007669"/>
    <property type="project" value="TreeGrafter"/>
</dbReference>
<evidence type="ECO:0000313" key="11">
    <source>
        <dbReference type="Proteomes" id="UP000254512"/>
    </source>
</evidence>
<dbReference type="GO" id="GO:0005524">
    <property type="term" value="F:ATP binding"/>
    <property type="evidence" value="ECO:0007669"/>
    <property type="project" value="UniProtKB-UniRule"/>
</dbReference>
<evidence type="ECO:0000256" key="7">
    <source>
        <dbReference type="PIRNR" id="PIRNR000535"/>
    </source>
</evidence>
<comment type="similarity">
    <text evidence="1 7 8">Belongs to the carbohydrate kinase PfkB family.</text>
</comment>
<evidence type="ECO:0000256" key="8">
    <source>
        <dbReference type="RuleBase" id="RU369061"/>
    </source>
</evidence>